<dbReference type="AlphaFoldDB" id="A7F6A1"/>
<sequence>MPSLLQAGFVVLCHRRRGGKRGEYFLLLNIQNGRLRPGVSSYKILSEFMVLDQ</sequence>
<proteinExistence type="predicted"/>
<reference evidence="2" key="1">
    <citation type="journal article" date="2011" name="PLoS Genet.">
        <title>Genomic analysis of the necrotrophic fungal pathogens Sclerotinia sclerotiorum and Botrytis cinerea.</title>
        <authorList>
            <person name="Amselem J."/>
            <person name="Cuomo C.A."/>
            <person name="van Kan J.A."/>
            <person name="Viaud M."/>
            <person name="Benito E.P."/>
            <person name="Couloux A."/>
            <person name="Coutinho P.M."/>
            <person name="de Vries R.P."/>
            <person name="Dyer P.S."/>
            <person name="Fillinger S."/>
            <person name="Fournier E."/>
            <person name="Gout L."/>
            <person name="Hahn M."/>
            <person name="Kohn L."/>
            <person name="Lapalu N."/>
            <person name="Plummer K.M."/>
            <person name="Pradier J.M."/>
            <person name="Quevillon E."/>
            <person name="Sharon A."/>
            <person name="Simon A."/>
            <person name="ten Have A."/>
            <person name="Tudzynski B."/>
            <person name="Tudzynski P."/>
            <person name="Wincker P."/>
            <person name="Andrew M."/>
            <person name="Anthouard V."/>
            <person name="Beever R.E."/>
            <person name="Beffa R."/>
            <person name="Benoit I."/>
            <person name="Bouzid O."/>
            <person name="Brault B."/>
            <person name="Chen Z."/>
            <person name="Choquer M."/>
            <person name="Collemare J."/>
            <person name="Cotton P."/>
            <person name="Danchin E.G."/>
            <person name="Da Silva C."/>
            <person name="Gautier A."/>
            <person name="Giraud C."/>
            <person name="Giraud T."/>
            <person name="Gonzalez C."/>
            <person name="Grossetete S."/>
            <person name="Guldener U."/>
            <person name="Henrissat B."/>
            <person name="Howlett B.J."/>
            <person name="Kodira C."/>
            <person name="Kretschmer M."/>
            <person name="Lappartient A."/>
            <person name="Leroch M."/>
            <person name="Levis C."/>
            <person name="Mauceli E."/>
            <person name="Neuveglise C."/>
            <person name="Oeser B."/>
            <person name="Pearson M."/>
            <person name="Poulain J."/>
            <person name="Poussereau N."/>
            <person name="Quesneville H."/>
            <person name="Rascle C."/>
            <person name="Schumacher J."/>
            <person name="Segurens B."/>
            <person name="Sexton A."/>
            <person name="Silva E."/>
            <person name="Sirven C."/>
            <person name="Soanes D.M."/>
            <person name="Talbot N.J."/>
            <person name="Templeton M."/>
            <person name="Yandava C."/>
            <person name="Yarden O."/>
            <person name="Zeng Q."/>
            <person name="Rollins J.A."/>
            <person name="Lebrun M.H."/>
            <person name="Dickman M."/>
        </authorList>
    </citation>
    <scope>NUCLEOTIDE SEQUENCE [LARGE SCALE GENOMIC DNA]</scope>
    <source>
        <strain evidence="2">ATCC 18683 / 1980 / Ss-1</strain>
    </source>
</reference>
<evidence type="ECO:0000313" key="2">
    <source>
        <dbReference type="Proteomes" id="UP000001312"/>
    </source>
</evidence>
<dbReference type="InParanoid" id="A7F6A1"/>
<evidence type="ECO:0000313" key="1">
    <source>
        <dbReference type="EMBL" id="EDN98272.1"/>
    </source>
</evidence>
<organism evidence="1 2">
    <name type="scientific">Sclerotinia sclerotiorum (strain ATCC 18683 / 1980 / Ss-1)</name>
    <name type="common">White mold</name>
    <name type="synonym">Whetzelinia sclerotiorum</name>
    <dbReference type="NCBI Taxonomy" id="665079"/>
    <lineage>
        <taxon>Eukaryota</taxon>
        <taxon>Fungi</taxon>
        <taxon>Dikarya</taxon>
        <taxon>Ascomycota</taxon>
        <taxon>Pezizomycotina</taxon>
        <taxon>Leotiomycetes</taxon>
        <taxon>Helotiales</taxon>
        <taxon>Sclerotiniaceae</taxon>
        <taxon>Sclerotinia</taxon>
    </lineage>
</organism>
<dbReference type="EMBL" id="CH476643">
    <property type="protein sequence ID" value="EDN98272.1"/>
    <property type="molecule type" value="Genomic_DNA"/>
</dbReference>
<dbReference type="RefSeq" id="XP_001586037.1">
    <property type="nucleotide sequence ID" value="XM_001585987.1"/>
</dbReference>
<keyword evidence="2" id="KW-1185">Reference proteome</keyword>
<gene>
    <name evidence="1" type="ORF">SS1G_13130</name>
</gene>
<dbReference type="KEGG" id="ssl:SS1G_13130"/>
<dbReference type="GeneID" id="5482029"/>
<dbReference type="HOGENOM" id="CLU_3070110_0_0_1"/>
<dbReference type="Proteomes" id="UP000001312">
    <property type="component" value="Unassembled WGS sequence"/>
</dbReference>
<protein>
    <submittedName>
        <fullName evidence="1">Uncharacterized protein</fullName>
    </submittedName>
</protein>
<accession>A7F6A1</accession>
<name>A7F6A1_SCLS1</name>